<organism evidence="1 2">
    <name type="scientific">Streptococcus agalactiae</name>
    <dbReference type="NCBI Taxonomy" id="1311"/>
    <lineage>
        <taxon>Bacteria</taxon>
        <taxon>Bacillati</taxon>
        <taxon>Bacillota</taxon>
        <taxon>Bacilli</taxon>
        <taxon>Lactobacillales</taxon>
        <taxon>Streptococcaceae</taxon>
        <taxon>Streptococcus</taxon>
    </lineage>
</organism>
<protein>
    <submittedName>
        <fullName evidence="1">Purine nucleoside phosphorylase</fullName>
    </submittedName>
</protein>
<proteinExistence type="predicted"/>
<reference evidence="1" key="1">
    <citation type="submission" date="2023-05" db="EMBL/GenBank/DDBJ databases">
        <title>Cataloging the Phylogenetic Diversity of Human Bladder Bacteria.</title>
        <authorList>
            <person name="Du J."/>
        </authorList>
    </citation>
    <scope>NUCLEOTIDE SEQUENCE</scope>
    <source>
        <strain evidence="1">UMB8703</strain>
    </source>
</reference>
<dbReference type="EMBL" id="JASOIH010000711">
    <property type="protein sequence ID" value="MDK6900917.1"/>
    <property type="molecule type" value="Genomic_DNA"/>
</dbReference>
<gene>
    <name evidence="1" type="ORF">QP229_13260</name>
</gene>
<dbReference type="Proteomes" id="UP001230629">
    <property type="component" value="Unassembled WGS sequence"/>
</dbReference>
<dbReference type="Gene3D" id="3.40.50.1580">
    <property type="entry name" value="Nucleoside phosphorylase domain"/>
    <property type="match status" value="1"/>
</dbReference>
<comment type="caution">
    <text evidence="1">The sequence shown here is derived from an EMBL/GenBank/DDBJ whole genome shotgun (WGS) entry which is preliminary data.</text>
</comment>
<evidence type="ECO:0000313" key="1">
    <source>
        <dbReference type="EMBL" id="MDK6900917.1"/>
    </source>
</evidence>
<name>A0AAW6Y189_STRAG</name>
<accession>A0AAW6Y189</accession>
<dbReference type="GO" id="GO:0003824">
    <property type="term" value="F:catalytic activity"/>
    <property type="evidence" value="ECO:0007669"/>
    <property type="project" value="InterPro"/>
</dbReference>
<dbReference type="GO" id="GO:0009116">
    <property type="term" value="P:nucleoside metabolic process"/>
    <property type="evidence" value="ECO:0007669"/>
    <property type="project" value="InterPro"/>
</dbReference>
<dbReference type="SUPFAM" id="SSF53167">
    <property type="entry name" value="Purine and uridine phosphorylases"/>
    <property type="match status" value="1"/>
</dbReference>
<sequence length="56" mass="5853">MEAAALYGVAAEFGKQALTVLTVSDHLLDHSGDMSAEERETKFQGALKLAVAAAFA</sequence>
<dbReference type="AlphaFoldDB" id="A0AAW6Y189"/>
<evidence type="ECO:0000313" key="2">
    <source>
        <dbReference type="Proteomes" id="UP001230629"/>
    </source>
</evidence>
<dbReference type="InterPro" id="IPR035994">
    <property type="entry name" value="Nucleoside_phosphorylase_sf"/>
</dbReference>